<accession>A0AB39BKT3</accession>
<dbReference type="GO" id="GO:0046872">
    <property type="term" value="F:metal ion binding"/>
    <property type="evidence" value="ECO:0007669"/>
    <property type="project" value="UniProtKB-KW"/>
</dbReference>
<evidence type="ECO:0000256" key="2">
    <source>
        <dbReference type="ARBA" id="ARBA00001966"/>
    </source>
</evidence>
<dbReference type="RefSeq" id="WP_368499170.1">
    <property type="nucleotide sequence ID" value="NZ_CP162511.1"/>
</dbReference>
<dbReference type="SUPFAM" id="SSF51971">
    <property type="entry name" value="Nucleotide-binding domain"/>
    <property type="match status" value="1"/>
</dbReference>
<evidence type="ECO:0000259" key="11">
    <source>
        <dbReference type="Pfam" id="PF07992"/>
    </source>
</evidence>
<comment type="similarity">
    <text evidence="3">In the N-terminal section; belongs to the NADH:flavin oxidoreductase/NADH oxidase family.</text>
</comment>
<comment type="cofactor">
    <cofactor evidence="2">
        <name>[4Fe-4S] cluster</name>
        <dbReference type="ChEBI" id="CHEBI:49883"/>
    </cofactor>
</comment>
<dbReference type="Pfam" id="PF00724">
    <property type="entry name" value="Oxidored_FMN"/>
    <property type="match status" value="1"/>
</dbReference>
<evidence type="ECO:0000256" key="1">
    <source>
        <dbReference type="ARBA" id="ARBA00001917"/>
    </source>
</evidence>
<dbReference type="Gene3D" id="3.50.50.60">
    <property type="entry name" value="FAD/NAD(P)-binding domain"/>
    <property type="match status" value="2"/>
</dbReference>
<sequence>MLERTFSPWRLGALELAHRVVMGSMHTGLETLDDGGEALAAYYTERVRGGAALIVTGGLAVNAEGCGARDFSVLGDPASDARLAHAVEAVHAEGGRIIAQLFHAGRYALLDGVTDARGRPVHPVAPSPLAWRSAGAVVPVELDEIGILRTVGDFGSAAERAVELGFDGVEIMASEGYLVNQFCSPVTNRRDDDWGGDAVRRRRFAIEVLRTVRRAVGFEVPVVVRMSGADLVPDSSTQEETDALARDLVRAGADALNIGIGWHESKVPTVQAAVPHGVWLGYALAVARAISLPGEPGSPTAVPVIASNRLTDLRDAEDVLARDGGAISAVALARPFLADPTIVARSRAGGFDSVNTCIGCNQACLDRSFRMQPVSCLVNPRAARESVYPVALTRESLRVAVVGGGPAGLAAAVDLAERGHRVTVFEAADRLGGQFALAARIPTKEDYALTVEYHEQRLAALGAELRLGDTATVDELAGGFDAVLVATGVRPRSLEVPGAELPHVMSYERALRDGVPPGRVAVVGGGGIGIDVAKFLVLSHDPAERAASFEHHYGLPVPGTALESGALPQRARAVAASLGLLGDPHVGAAHVGAPHVGAGLNPVLRPGADVTVLRRSGSFGAGMGITSRWVALGELRQAGVAFLSGLEYERITPEGVLVVLEGGTRELVPADVVIVCAGQVSHETLAAGLAERGIAHEVVGGALDAGGIDAVRATRQALDAARRLAP</sequence>
<dbReference type="InterPro" id="IPR001155">
    <property type="entry name" value="OxRdtase_FMN_N"/>
</dbReference>
<dbReference type="SUPFAM" id="SSF51905">
    <property type="entry name" value="FAD/NAD(P)-binding domain"/>
    <property type="match status" value="1"/>
</dbReference>
<dbReference type="GO" id="GO:0010181">
    <property type="term" value="F:FMN binding"/>
    <property type="evidence" value="ECO:0007669"/>
    <property type="project" value="InterPro"/>
</dbReference>
<feature type="domain" description="NADH:flavin oxidoreductase/NADH oxidase N-terminal" evidence="10">
    <location>
        <begin position="6"/>
        <end position="346"/>
    </location>
</feature>
<evidence type="ECO:0000313" key="12">
    <source>
        <dbReference type="EMBL" id="XDI06792.1"/>
    </source>
</evidence>
<evidence type="ECO:0000256" key="8">
    <source>
        <dbReference type="ARBA" id="ARBA00023004"/>
    </source>
</evidence>
<evidence type="ECO:0000259" key="10">
    <source>
        <dbReference type="Pfam" id="PF00724"/>
    </source>
</evidence>
<dbReference type="InterPro" id="IPR023753">
    <property type="entry name" value="FAD/NAD-binding_dom"/>
</dbReference>
<dbReference type="Gene3D" id="3.20.20.70">
    <property type="entry name" value="Aldolase class I"/>
    <property type="match status" value="1"/>
</dbReference>
<evidence type="ECO:0000256" key="9">
    <source>
        <dbReference type="ARBA" id="ARBA00023014"/>
    </source>
</evidence>
<keyword evidence="7" id="KW-0560">Oxidoreductase</keyword>
<keyword evidence="5" id="KW-0288">FMN</keyword>
<reference evidence="12" key="1">
    <citation type="submission" date="2024-05" db="EMBL/GenBank/DDBJ databases">
        <title>Herbiconiux sp. A18JL235.</title>
        <authorList>
            <person name="Zhang G."/>
        </authorList>
    </citation>
    <scope>NUCLEOTIDE SEQUENCE</scope>
    <source>
        <strain evidence="12">A18JL235</strain>
    </source>
</reference>
<comment type="cofactor">
    <cofactor evidence="1">
        <name>FMN</name>
        <dbReference type="ChEBI" id="CHEBI:58210"/>
    </cofactor>
</comment>
<dbReference type="InterPro" id="IPR051793">
    <property type="entry name" value="NADH:flavin_oxidoreductase"/>
</dbReference>
<dbReference type="AlphaFoldDB" id="A0AB39BKT3"/>
<name>A0AB39BKT3_9MICO</name>
<dbReference type="Pfam" id="PF07992">
    <property type="entry name" value="Pyr_redox_2"/>
    <property type="match status" value="1"/>
</dbReference>
<protein>
    <submittedName>
        <fullName evidence="12">FAD-dependent oxidoreductase</fullName>
    </submittedName>
</protein>
<keyword evidence="6" id="KW-0479">Metal-binding</keyword>
<dbReference type="InterPro" id="IPR036188">
    <property type="entry name" value="FAD/NAD-bd_sf"/>
</dbReference>
<keyword evidence="4" id="KW-0285">Flavoprotein</keyword>
<dbReference type="GO" id="GO:0016491">
    <property type="term" value="F:oxidoreductase activity"/>
    <property type="evidence" value="ECO:0007669"/>
    <property type="project" value="UniProtKB-KW"/>
</dbReference>
<gene>
    <name evidence="12" type="ORF">ABFY20_06725</name>
</gene>
<keyword evidence="8" id="KW-0408">Iron</keyword>
<dbReference type="EMBL" id="CP162511">
    <property type="protein sequence ID" value="XDI06792.1"/>
    <property type="molecule type" value="Genomic_DNA"/>
</dbReference>
<evidence type="ECO:0000256" key="5">
    <source>
        <dbReference type="ARBA" id="ARBA00022643"/>
    </source>
</evidence>
<evidence type="ECO:0000256" key="3">
    <source>
        <dbReference type="ARBA" id="ARBA00011048"/>
    </source>
</evidence>
<dbReference type="GO" id="GO:0051536">
    <property type="term" value="F:iron-sulfur cluster binding"/>
    <property type="evidence" value="ECO:0007669"/>
    <property type="project" value="UniProtKB-KW"/>
</dbReference>
<evidence type="ECO:0000256" key="6">
    <source>
        <dbReference type="ARBA" id="ARBA00022723"/>
    </source>
</evidence>
<dbReference type="PANTHER" id="PTHR42917:SF2">
    <property type="entry name" value="2,4-DIENOYL-COA REDUCTASE [(2E)-ENOYL-COA-PRODUCING]"/>
    <property type="match status" value="1"/>
</dbReference>
<organism evidence="12">
    <name type="scientific">Herbiconiux sp. A18JL235</name>
    <dbReference type="NCBI Taxonomy" id="3152363"/>
    <lineage>
        <taxon>Bacteria</taxon>
        <taxon>Bacillati</taxon>
        <taxon>Actinomycetota</taxon>
        <taxon>Actinomycetes</taxon>
        <taxon>Micrococcales</taxon>
        <taxon>Microbacteriaceae</taxon>
        <taxon>Herbiconiux</taxon>
    </lineage>
</organism>
<dbReference type="PANTHER" id="PTHR42917">
    <property type="entry name" value="2,4-DIENOYL-COA REDUCTASE"/>
    <property type="match status" value="1"/>
</dbReference>
<feature type="domain" description="FAD/NAD(P)-binding" evidence="11">
    <location>
        <begin position="398"/>
        <end position="689"/>
    </location>
</feature>
<evidence type="ECO:0000256" key="7">
    <source>
        <dbReference type="ARBA" id="ARBA00023002"/>
    </source>
</evidence>
<evidence type="ECO:0000256" key="4">
    <source>
        <dbReference type="ARBA" id="ARBA00022630"/>
    </source>
</evidence>
<proteinExistence type="inferred from homology"/>
<dbReference type="InterPro" id="IPR013785">
    <property type="entry name" value="Aldolase_TIM"/>
</dbReference>
<dbReference type="SUPFAM" id="SSF51395">
    <property type="entry name" value="FMN-linked oxidoreductases"/>
    <property type="match status" value="1"/>
</dbReference>
<dbReference type="PRINTS" id="PR00368">
    <property type="entry name" value="FADPNR"/>
</dbReference>
<keyword evidence="9" id="KW-0411">Iron-sulfur</keyword>